<dbReference type="SMART" id="SM00131">
    <property type="entry name" value="KU"/>
    <property type="match status" value="1"/>
</dbReference>
<dbReference type="Gene3D" id="4.10.410.10">
    <property type="entry name" value="Pancreatic trypsin inhibitor Kunitz domain"/>
    <property type="match status" value="1"/>
</dbReference>
<dbReference type="InterPro" id="IPR020901">
    <property type="entry name" value="Prtase_inh_Kunz-CS"/>
</dbReference>
<dbReference type="SUPFAM" id="SSF57362">
    <property type="entry name" value="BPTI-like"/>
    <property type="match status" value="1"/>
</dbReference>
<accession>A0A6B0UJX9</accession>
<evidence type="ECO:0000313" key="6">
    <source>
        <dbReference type="EMBL" id="MXU89878.1"/>
    </source>
</evidence>
<feature type="chain" id="PRO_5025454199" evidence="4">
    <location>
        <begin position="24"/>
        <end position="111"/>
    </location>
</feature>
<evidence type="ECO:0000256" key="2">
    <source>
        <dbReference type="ARBA" id="ARBA00022900"/>
    </source>
</evidence>
<dbReference type="AlphaFoldDB" id="A0A6B0UJX9"/>
<keyword evidence="3" id="KW-1015">Disulfide bond</keyword>
<reference evidence="6" key="1">
    <citation type="submission" date="2019-12" db="EMBL/GenBank/DDBJ databases">
        <title>An insight into the sialome of adult female Ixodes ricinus ticks feeding for 6 days.</title>
        <authorList>
            <person name="Perner J."/>
            <person name="Ribeiro J.M.C."/>
        </authorList>
    </citation>
    <scope>NUCLEOTIDE SEQUENCE</scope>
    <source>
        <strain evidence="6">Semi-engorged</strain>
        <tissue evidence="6">Salivary glands</tissue>
    </source>
</reference>
<dbReference type="PROSITE" id="PS00280">
    <property type="entry name" value="BPTI_KUNITZ_1"/>
    <property type="match status" value="1"/>
</dbReference>
<evidence type="ECO:0000256" key="4">
    <source>
        <dbReference type="SAM" id="SignalP"/>
    </source>
</evidence>
<dbReference type="PROSITE" id="PS51257">
    <property type="entry name" value="PROKAR_LIPOPROTEIN"/>
    <property type="match status" value="1"/>
</dbReference>
<organism evidence="6">
    <name type="scientific">Ixodes ricinus</name>
    <name type="common">Common tick</name>
    <name type="synonym">Acarus ricinus</name>
    <dbReference type="NCBI Taxonomy" id="34613"/>
    <lineage>
        <taxon>Eukaryota</taxon>
        <taxon>Metazoa</taxon>
        <taxon>Ecdysozoa</taxon>
        <taxon>Arthropoda</taxon>
        <taxon>Chelicerata</taxon>
        <taxon>Arachnida</taxon>
        <taxon>Acari</taxon>
        <taxon>Parasitiformes</taxon>
        <taxon>Ixodida</taxon>
        <taxon>Ixodoidea</taxon>
        <taxon>Ixodidae</taxon>
        <taxon>Ixodinae</taxon>
        <taxon>Ixodes</taxon>
    </lineage>
</organism>
<evidence type="ECO:0000259" key="5">
    <source>
        <dbReference type="PROSITE" id="PS50279"/>
    </source>
</evidence>
<evidence type="ECO:0000256" key="1">
    <source>
        <dbReference type="ARBA" id="ARBA00022690"/>
    </source>
</evidence>
<dbReference type="PROSITE" id="PS50279">
    <property type="entry name" value="BPTI_KUNITZ_2"/>
    <property type="match status" value="1"/>
</dbReference>
<dbReference type="EMBL" id="GIFC01007795">
    <property type="protein sequence ID" value="MXU89878.1"/>
    <property type="molecule type" value="Transcribed_RNA"/>
</dbReference>
<proteinExistence type="predicted"/>
<sequence>MKPKMQLLCAVALVVLACIVVETARKERPSMPRRCRLRPGQGRCRALFDVYFYNNTRRRCQKFYQQGCPGEGNGFSDMEECQTTCEGNKNRAILKILYSIKYAQLAPLQEI</sequence>
<dbReference type="PANTHER" id="PTHR10083:SF374">
    <property type="entry name" value="BPTI_KUNITZ INHIBITOR DOMAIN-CONTAINING PROTEIN"/>
    <property type="match status" value="1"/>
</dbReference>
<evidence type="ECO:0000256" key="3">
    <source>
        <dbReference type="ARBA" id="ARBA00023157"/>
    </source>
</evidence>
<feature type="domain" description="BPTI/Kunitz inhibitor" evidence="5">
    <location>
        <begin position="35"/>
        <end position="85"/>
    </location>
</feature>
<dbReference type="InterPro" id="IPR036880">
    <property type="entry name" value="Kunitz_BPTI_sf"/>
</dbReference>
<dbReference type="PANTHER" id="PTHR10083">
    <property type="entry name" value="KUNITZ-TYPE PROTEASE INHIBITOR-RELATED"/>
    <property type="match status" value="1"/>
</dbReference>
<name>A0A6B0UJX9_IXORI</name>
<dbReference type="InterPro" id="IPR002223">
    <property type="entry name" value="Kunitz_BPTI"/>
</dbReference>
<protein>
    <submittedName>
        <fullName evidence="6">Putative kunitz</fullName>
    </submittedName>
</protein>
<keyword evidence="2" id="KW-0722">Serine protease inhibitor</keyword>
<dbReference type="InterPro" id="IPR050098">
    <property type="entry name" value="TFPI/VKTCI-like"/>
</dbReference>
<dbReference type="GO" id="GO:0004867">
    <property type="term" value="F:serine-type endopeptidase inhibitor activity"/>
    <property type="evidence" value="ECO:0007669"/>
    <property type="project" value="UniProtKB-KW"/>
</dbReference>
<feature type="signal peptide" evidence="4">
    <location>
        <begin position="1"/>
        <end position="23"/>
    </location>
</feature>
<keyword evidence="4" id="KW-0732">Signal</keyword>
<dbReference type="GO" id="GO:0005615">
    <property type="term" value="C:extracellular space"/>
    <property type="evidence" value="ECO:0007669"/>
    <property type="project" value="TreeGrafter"/>
</dbReference>
<dbReference type="Pfam" id="PF00014">
    <property type="entry name" value="Kunitz_BPTI"/>
    <property type="match status" value="1"/>
</dbReference>
<keyword evidence="1" id="KW-0646">Protease inhibitor</keyword>
<dbReference type="PRINTS" id="PR00759">
    <property type="entry name" value="BASICPTASE"/>
</dbReference>